<sequence length="175" mass="20010">MGYRIDLSKTPKQILVERINYVFKLSYSENNYEFNPRGVWPLTQAERRAKGVESKVAARFVNGVHGTQEFYLTRADLNKLLKDVTVEVPKGAVEWSHELVPYIVDELGLQLDTYDIMVEPITPEMESYEARLIPHHLSFKGTIAITFVDPTPRKLAQLVTKRALDGFRPGEFLNG</sequence>
<dbReference type="EMBL" id="KU726251">
    <property type="protein sequence ID" value="AMR59734.1"/>
    <property type="molecule type" value="Genomic_DNA"/>
</dbReference>
<evidence type="ECO:0000313" key="2">
    <source>
        <dbReference type="Proteomes" id="UP000223976"/>
    </source>
</evidence>
<dbReference type="InterPro" id="IPR057701">
    <property type="entry name" value="DUF7941"/>
</dbReference>
<name>A0A142IIE6_9CAUD</name>
<proteinExistence type="predicted"/>
<dbReference type="Proteomes" id="UP000223976">
    <property type="component" value="Segment"/>
</dbReference>
<organism evidence="1 2">
    <name type="scientific">Enterobacteria phage SEGD1</name>
    <dbReference type="NCBI Taxonomy" id="1805456"/>
    <lineage>
        <taxon>Viruses</taxon>
        <taxon>Duplodnaviria</taxon>
        <taxon>Heunggongvirae</taxon>
        <taxon>Uroviricota</taxon>
        <taxon>Caudoviricetes</taxon>
        <taxon>Chimalliviridae</taxon>
        <taxon>Seoulvirus</taxon>
        <taxon>Seoulvirus SPN3US</taxon>
    </lineage>
</organism>
<protein>
    <submittedName>
        <fullName evidence="1">Uncharacterized protein</fullName>
    </submittedName>
</protein>
<evidence type="ECO:0000313" key="1">
    <source>
        <dbReference type="EMBL" id="AMR59734.1"/>
    </source>
</evidence>
<dbReference type="Pfam" id="PF25613">
    <property type="entry name" value="DUF7941"/>
    <property type="match status" value="1"/>
</dbReference>
<reference evidence="1 2" key="1">
    <citation type="submission" date="2016-02" db="EMBL/GenBank/DDBJ databases">
        <title>Complete genome sequence of a polyvalent bacteriophage, SEGD1, simultaneously inhibiting both Salmonella enterica and Escherichia coli O157:H7.</title>
        <authorList>
            <person name="Fan J."/>
            <person name="Ma J."/>
        </authorList>
    </citation>
    <scope>NUCLEOTIDE SEQUENCE [LARGE SCALE GENOMIC DNA]</scope>
</reference>
<accession>A0A142IIE6</accession>
<gene>
    <name evidence="1" type="ORF">SEGD1_085</name>
</gene>